<feature type="signal peptide" evidence="2">
    <location>
        <begin position="1"/>
        <end position="28"/>
    </location>
</feature>
<reference evidence="3" key="1">
    <citation type="submission" date="2024-06" db="UniProtKB">
        <authorList>
            <consortium name="Ensembl"/>
        </authorList>
    </citation>
    <scope>IDENTIFICATION</scope>
</reference>
<dbReference type="EMBL" id="AEYP01088969">
    <property type="status" value="NOT_ANNOTATED_CDS"/>
    <property type="molecule type" value="Genomic_DNA"/>
</dbReference>
<keyword evidence="2" id="KW-0732">Signal</keyword>
<feature type="region of interest" description="Disordered" evidence="1">
    <location>
        <begin position="80"/>
        <end position="101"/>
    </location>
</feature>
<feature type="region of interest" description="Disordered" evidence="1">
    <location>
        <begin position="31"/>
        <end position="68"/>
    </location>
</feature>
<dbReference type="AlphaFoldDB" id="M3Z2G0"/>
<protein>
    <submittedName>
        <fullName evidence="3">Uncharacterized protein</fullName>
    </submittedName>
</protein>
<evidence type="ECO:0000256" key="2">
    <source>
        <dbReference type="SAM" id="SignalP"/>
    </source>
</evidence>
<accession>M3Z2G0</accession>
<dbReference type="InParanoid" id="M3Z2G0"/>
<organism evidence="3">
    <name type="scientific">Mustela putorius furo</name>
    <name type="common">European domestic ferret</name>
    <name type="synonym">Mustela furo</name>
    <dbReference type="NCBI Taxonomy" id="9669"/>
    <lineage>
        <taxon>Eukaryota</taxon>
        <taxon>Metazoa</taxon>
        <taxon>Chordata</taxon>
        <taxon>Craniata</taxon>
        <taxon>Vertebrata</taxon>
        <taxon>Euteleostomi</taxon>
        <taxon>Mammalia</taxon>
        <taxon>Eutheria</taxon>
        <taxon>Laurasiatheria</taxon>
        <taxon>Carnivora</taxon>
        <taxon>Caniformia</taxon>
        <taxon>Musteloidea</taxon>
        <taxon>Mustelidae</taxon>
        <taxon>Mustelinae</taxon>
        <taxon>Mustela</taxon>
    </lineage>
</organism>
<evidence type="ECO:0000256" key="1">
    <source>
        <dbReference type="SAM" id="MobiDB-lite"/>
    </source>
</evidence>
<evidence type="ECO:0000313" key="3">
    <source>
        <dbReference type="Ensembl" id="ENSMPUP00000017772.1"/>
    </source>
</evidence>
<dbReference type="Ensembl" id="ENSMPUT00000018032.1">
    <property type="protein sequence ID" value="ENSMPUP00000017772.1"/>
    <property type="gene ID" value="ENSMPUG00000017882.1"/>
</dbReference>
<feature type="chain" id="PRO_5004045613" evidence="2">
    <location>
        <begin position="29"/>
        <end position="101"/>
    </location>
</feature>
<name>M3Z2G0_MUSPF</name>
<sequence>MPQPARHRGASVCVSGSFILLSLHAPEGTGPGPSWGRCCSGPRPPQWAAGTRAHPPSQGAPPCPAQGFLRGGLRSKWHSWWSTPASQMGPELGPNPGSASV</sequence>
<dbReference type="HOGENOM" id="CLU_2290765_0_0_1"/>
<proteinExistence type="predicted"/>